<keyword evidence="16" id="KW-0067">ATP-binding</keyword>
<reference evidence="31" key="2">
    <citation type="submission" date="2025-09" db="UniProtKB">
        <authorList>
            <consortium name="Ensembl"/>
        </authorList>
    </citation>
    <scope>IDENTIFICATION</scope>
</reference>
<evidence type="ECO:0000256" key="12">
    <source>
        <dbReference type="ARBA" id="ARBA00022737"/>
    </source>
</evidence>
<dbReference type="GO" id="GO:0006954">
    <property type="term" value="P:inflammatory response"/>
    <property type="evidence" value="ECO:0007669"/>
    <property type="project" value="UniProtKB-KW"/>
</dbReference>
<evidence type="ECO:0000256" key="28">
    <source>
        <dbReference type="ARBA" id="ARBA00048778"/>
    </source>
</evidence>
<keyword evidence="18" id="KW-0805">Transcription regulation</keyword>
<evidence type="ECO:0000259" key="30">
    <source>
        <dbReference type="PROSITE" id="PS50837"/>
    </source>
</evidence>
<keyword evidence="8" id="KW-0963">Cytoplasm</keyword>
<evidence type="ECO:0000256" key="14">
    <source>
        <dbReference type="ARBA" id="ARBA00022801"/>
    </source>
</evidence>
<dbReference type="GO" id="GO:0005634">
    <property type="term" value="C:nucleus"/>
    <property type="evidence" value="ECO:0007669"/>
    <property type="project" value="UniProtKB-SubCell"/>
</dbReference>
<evidence type="ECO:0000313" key="32">
    <source>
        <dbReference type="Proteomes" id="UP000694521"/>
    </source>
</evidence>
<dbReference type="Proteomes" id="UP000694521">
    <property type="component" value="Unplaced"/>
</dbReference>
<dbReference type="GO" id="GO:0045087">
    <property type="term" value="P:innate immune response"/>
    <property type="evidence" value="ECO:0007669"/>
    <property type="project" value="UniProtKB-KW"/>
</dbReference>
<keyword evidence="32" id="KW-1185">Reference proteome</keyword>
<evidence type="ECO:0000256" key="11">
    <source>
        <dbReference type="ARBA" id="ARBA00022553"/>
    </source>
</evidence>
<comment type="catalytic activity">
    <reaction evidence="28">
        <text>ATP + H2O = ADP + phosphate + H(+)</text>
        <dbReference type="Rhea" id="RHEA:13065"/>
        <dbReference type="ChEBI" id="CHEBI:15377"/>
        <dbReference type="ChEBI" id="CHEBI:15378"/>
        <dbReference type="ChEBI" id="CHEBI:30616"/>
        <dbReference type="ChEBI" id="CHEBI:43474"/>
        <dbReference type="ChEBI" id="CHEBI:456216"/>
    </reaction>
    <physiologicalReaction direction="left-to-right" evidence="28">
        <dbReference type="Rhea" id="RHEA:13066"/>
    </physiologicalReaction>
</comment>
<keyword evidence="22" id="KW-0804">Transcription</keyword>
<evidence type="ECO:0000256" key="7">
    <source>
        <dbReference type="ARBA" id="ARBA00008665"/>
    </source>
</evidence>
<keyword evidence="15" id="KW-0256">Endoplasmic reticulum</keyword>
<reference evidence="31" key="1">
    <citation type="submission" date="2025-08" db="UniProtKB">
        <authorList>
            <consortium name="Ensembl"/>
        </authorList>
    </citation>
    <scope>IDENTIFICATION</scope>
</reference>
<dbReference type="InterPro" id="IPR032675">
    <property type="entry name" value="LRR_dom_sf"/>
</dbReference>
<comment type="function">
    <text evidence="27">Independently of inflammasome activation, regulates the differentiation of T helper 2 (Th2) cells and has a role in Th2 cell-dependent asthma and tumor growth. During Th2 differentiation, required for optimal IRF4 binding to IL4 promoter and for IRF4-dependent IL4 transcription. Binds to the consensus DNA sequence 5'-GRRGGNRGAG-3'. May also participate in the transcription of IL5, IL13, GATA3, CCR3, CCR4 and MAF.</text>
</comment>
<dbReference type="PROSITE" id="PS50824">
    <property type="entry name" value="DAPIN"/>
    <property type="match status" value="1"/>
</dbReference>
<evidence type="ECO:0000256" key="23">
    <source>
        <dbReference type="ARBA" id="ARBA00023198"/>
    </source>
</evidence>
<organism evidence="31 32">
    <name type="scientific">Anser cygnoides</name>
    <name type="common">Swan goose</name>
    <dbReference type="NCBI Taxonomy" id="8845"/>
    <lineage>
        <taxon>Eukaryota</taxon>
        <taxon>Metazoa</taxon>
        <taxon>Chordata</taxon>
        <taxon>Craniata</taxon>
        <taxon>Vertebrata</taxon>
        <taxon>Euteleostomi</taxon>
        <taxon>Archelosauria</taxon>
        <taxon>Archosauria</taxon>
        <taxon>Dinosauria</taxon>
        <taxon>Saurischia</taxon>
        <taxon>Theropoda</taxon>
        <taxon>Coelurosauria</taxon>
        <taxon>Aves</taxon>
        <taxon>Neognathae</taxon>
        <taxon>Galloanserae</taxon>
        <taxon>Anseriformes</taxon>
        <taxon>Anatidae</taxon>
        <taxon>Anserinae</taxon>
        <taxon>Anser</taxon>
    </lineage>
</organism>
<keyword evidence="25" id="KW-1271">Inflammasome</keyword>
<evidence type="ECO:0000256" key="27">
    <source>
        <dbReference type="ARBA" id="ARBA00045987"/>
    </source>
</evidence>
<dbReference type="SMART" id="SM00368">
    <property type="entry name" value="LRR_RI"/>
    <property type="match status" value="6"/>
</dbReference>
<dbReference type="SMART" id="SM01289">
    <property type="entry name" value="PYRIN"/>
    <property type="match status" value="1"/>
</dbReference>
<feature type="domain" description="Pyrin" evidence="29">
    <location>
        <begin position="26"/>
        <end position="119"/>
    </location>
</feature>
<sequence>MSQNNGKRALTSKPCFFAGDFLYPMMAGEGSAFTVLLAALEGLTLEGFQEFKTKLSHVHTKGGWNIPEDVLVEATHPSTLVNCMGNSYGEDAAVDIAIGLFEEMNQRDLAEKILDEKVKEYKQKYREHVAREFLRYKELNSCLGENLSVSSRYTALTIAKKPWSQSGGEPEGADVSWGCADTTIAVTAQTLFKPDEDGQTPQTVVLVGAPGMGKTMMVRKMMVEWVEGALYMQFDYVFCIDCKELSLSKQVSMLDLVSKCCPHQRIPAGSILDNQEKVLFVFDGFEALGFPLAQPKDELSSDPREAKPLETTLMSLLKRTVLPASSLLITTRPTALQNLGQCLEGECYVEILGFSAAAREEYFHRYFKNDNKADVAFRFTRGNETLYSLCVIPIMSWTICTILEQELYKKNNLLECSKATTWMGMFYLSWLMKCRGSNAQQYLQQFLRRLCSLAADGIWKHKVLFEEREIKDCGLDWPDLLSLFLNEKSLKKGVDQGNVYSFTHLHLHEFFAAMFYVLDDDEETVSDPEALAKNVNTLLESYSKSRKDLNLTIRFLFGLVNPKSIEYAGERIGCRISPRAREDLLRWLQTRYRGLSHRSEVMMIKELDTFHFLFEMNEKSFAQKVLGCFTGIDLHDIKLTPYDQMALCFCIKQWDGLDSVTLRSCSFRQQQCSEEPATVLPWQHPRQEELRSPLHPLCQALGHVGSSLQNLRLQWCGLTEGGCKALGTLLATHPSLACLELGDGALGDSGVRLLCAGLRQPGCQLRILRLRYTRMTSACCQDLAAVLGTSPHLEELDLSFNTGLRDAGVQLLCEGLRDHACQLRVLRLGSCHLMGTCCQALATHLGENCSLSCLDLSDTELGAGAVLLLRQLRHPACPLQALGLSVSALNEDALQELVALRELKPSLKIGDLLEHDTPQEGAMSRLPFQRGVWEVGGIFAAPCRHGRVVGLGLRALSSRPG</sequence>
<protein>
    <recommendedName>
        <fullName evidence="26">NACHT, LRR and PYD domains-containing protein 3</fullName>
    </recommendedName>
</protein>
<evidence type="ECO:0000256" key="6">
    <source>
        <dbReference type="ARBA" id="ARBA00004613"/>
    </source>
</evidence>
<evidence type="ECO:0000256" key="25">
    <source>
        <dbReference type="ARBA" id="ARBA00023233"/>
    </source>
</evidence>
<keyword evidence="19" id="KW-0333">Golgi apparatus</keyword>
<evidence type="ECO:0000256" key="4">
    <source>
        <dbReference type="ARBA" id="ARBA00004267"/>
    </source>
</evidence>
<evidence type="ECO:0000256" key="13">
    <source>
        <dbReference type="ARBA" id="ARBA00022741"/>
    </source>
</evidence>
<evidence type="ECO:0000256" key="5">
    <source>
        <dbReference type="ARBA" id="ARBA00004394"/>
    </source>
</evidence>
<evidence type="ECO:0000256" key="18">
    <source>
        <dbReference type="ARBA" id="ARBA00023015"/>
    </source>
</evidence>
<keyword evidence="12" id="KW-0677">Repeat</keyword>
<evidence type="ECO:0000256" key="17">
    <source>
        <dbReference type="ARBA" id="ARBA00022843"/>
    </source>
</evidence>
<dbReference type="Gene3D" id="3.40.50.300">
    <property type="entry name" value="P-loop containing nucleotide triphosphate hydrolases"/>
    <property type="match status" value="1"/>
</dbReference>
<dbReference type="GO" id="GO:0061702">
    <property type="term" value="C:canonical inflammasome complex"/>
    <property type="evidence" value="ECO:0007669"/>
    <property type="project" value="UniProtKB-SubCell"/>
</dbReference>
<dbReference type="AlphaFoldDB" id="A0A8B9DP20"/>
<feature type="domain" description="NACHT" evidence="30">
    <location>
        <begin position="202"/>
        <end position="405"/>
    </location>
</feature>
<dbReference type="PROSITE" id="PS50837">
    <property type="entry name" value="NACHT"/>
    <property type="match status" value="1"/>
</dbReference>
<proteinExistence type="inferred from homology"/>
<keyword evidence="10" id="KW-0964">Secreted</keyword>
<dbReference type="GO" id="GO:0005524">
    <property type="term" value="F:ATP binding"/>
    <property type="evidence" value="ECO:0007669"/>
    <property type="project" value="UniProtKB-KW"/>
</dbReference>
<dbReference type="InterPro" id="IPR004020">
    <property type="entry name" value="DAPIN"/>
</dbReference>
<evidence type="ECO:0000313" key="31">
    <source>
        <dbReference type="Ensembl" id="ENSACDP00005009273.1"/>
    </source>
</evidence>
<evidence type="ECO:0000256" key="15">
    <source>
        <dbReference type="ARBA" id="ARBA00022824"/>
    </source>
</evidence>
<keyword evidence="23" id="KW-0395">Inflammatory response</keyword>
<keyword evidence="21" id="KW-0010">Activator</keyword>
<evidence type="ECO:0000256" key="8">
    <source>
        <dbReference type="ARBA" id="ARBA00022490"/>
    </source>
</evidence>
<dbReference type="SUPFAM" id="SSF52047">
    <property type="entry name" value="RNI-like"/>
    <property type="match status" value="1"/>
</dbReference>
<dbReference type="InterPro" id="IPR007111">
    <property type="entry name" value="NACHT_NTPase"/>
</dbReference>
<evidence type="ECO:0000256" key="21">
    <source>
        <dbReference type="ARBA" id="ARBA00023159"/>
    </source>
</evidence>
<dbReference type="Pfam" id="PF13516">
    <property type="entry name" value="LRR_6"/>
    <property type="match status" value="1"/>
</dbReference>
<dbReference type="CDD" id="cd08321">
    <property type="entry name" value="Pyrin_ASC-like"/>
    <property type="match status" value="1"/>
</dbReference>
<dbReference type="InterPro" id="IPR050637">
    <property type="entry name" value="NLRP_innate_immun_reg"/>
</dbReference>
<evidence type="ECO:0000256" key="19">
    <source>
        <dbReference type="ARBA" id="ARBA00023034"/>
    </source>
</evidence>
<dbReference type="InterPro" id="IPR041267">
    <property type="entry name" value="NLRP_HD2"/>
</dbReference>
<evidence type="ECO:0000256" key="1">
    <source>
        <dbReference type="ARBA" id="ARBA00004110"/>
    </source>
</evidence>
<name>A0A8B9DP20_ANSCY</name>
<evidence type="ECO:0000256" key="9">
    <source>
        <dbReference type="ARBA" id="ARBA00022499"/>
    </source>
</evidence>
<dbReference type="PANTHER" id="PTHR45690:SF19">
    <property type="entry name" value="NACHT, LRR AND PYD DOMAINS-CONTAINING PROTEIN 3"/>
    <property type="match status" value="1"/>
</dbReference>
<dbReference type="GO" id="GO:0000139">
    <property type="term" value="C:Golgi membrane"/>
    <property type="evidence" value="ECO:0007669"/>
    <property type="project" value="UniProtKB-SubCell"/>
</dbReference>
<accession>A0A8B9DP20</accession>
<dbReference type="InterPro" id="IPR001611">
    <property type="entry name" value="Leu-rich_rpt"/>
</dbReference>
<dbReference type="PANTHER" id="PTHR45690">
    <property type="entry name" value="NACHT, LRR AND PYD DOMAINS-CONTAINING PROTEIN 12"/>
    <property type="match status" value="1"/>
</dbReference>
<evidence type="ECO:0000256" key="20">
    <source>
        <dbReference type="ARBA" id="ARBA00023128"/>
    </source>
</evidence>
<keyword evidence="14" id="KW-0378">Hydrolase</keyword>
<dbReference type="InterPro" id="IPR041075">
    <property type="entry name" value="NOD1/2_WH"/>
</dbReference>
<evidence type="ECO:0000256" key="22">
    <source>
        <dbReference type="ARBA" id="ARBA00023163"/>
    </source>
</evidence>
<dbReference type="GO" id="GO:0005815">
    <property type="term" value="C:microtubule organizing center"/>
    <property type="evidence" value="ECO:0007669"/>
    <property type="project" value="UniProtKB-SubCell"/>
</dbReference>
<dbReference type="Gene3D" id="3.80.10.10">
    <property type="entry name" value="Ribonuclease Inhibitor"/>
    <property type="match status" value="1"/>
</dbReference>
<dbReference type="Pfam" id="PF17776">
    <property type="entry name" value="NLRC4_HD2"/>
    <property type="match status" value="1"/>
</dbReference>
<keyword evidence="9" id="KW-1017">Isopeptide bond</keyword>
<keyword evidence="24" id="KW-0206">Cytoskeleton</keyword>
<evidence type="ECO:0000256" key="26">
    <source>
        <dbReference type="ARBA" id="ARBA00040040"/>
    </source>
</evidence>
<keyword evidence="11" id="KW-0597">Phosphoprotein</keyword>
<dbReference type="GO" id="GO:0005739">
    <property type="term" value="C:mitochondrion"/>
    <property type="evidence" value="ECO:0007669"/>
    <property type="project" value="UniProtKB-SubCell"/>
</dbReference>
<evidence type="ECO:0000256" key="10">
    <source>
        <dbReference type="ARBA" id="ARBA00022525"/>
    </source>
</evidence>
<evidence type="ECO:0000256" key="24">
    <source>
        <dbReference type="ARBA" id="ARBA00023212"/>
    </source>
</evidence>
<dbReference type="SUPFAM" id="SSF52540">
    <property type="entry name" value="P-loop containing nucleoside triphosphate hydrolases"/>
    <property type="match status" value="1"/>
</dbReference>
<evidence type="ECO:0000256" key="2">
    <source>
        <dbReference type="ARBA" id="ARBA00004173"/>
    </source>
</evidence>
<dbReference type="SUPFAM" id="SSF47986">
    <property type="entry name" value="DEATH domain"/>
    <property type="match status" value="1"/>
</dbReference>
<keyword evidence="13" id="KW-0547">Nucleotide-binding</keyword>
<dbReference type="Pfam" id="PF05729">
    <property type="entry name" value="NACHT"/>
    <property type="match status" value="1"/>
</dbReference>
<dbReference type="InterPro" id="IPR011029">
    <property type="entry name" value="DEATH-like_dom_sf"/>
</dbReference>
<evidence type="ECO:0000256" key="16">
    <source>
        <dbReference type="ARBA" id="ARBA00022840"/>
    </source>
</evidence>
<comment type="similarity">
    <text evidence="7">Belongs to the NLRP family.</text>
</comment>
<dbReference type="Pfam" id="PF02758">
    <property type="entry name" value="PYRIN"/>
    <property type="match status" value="1"/>
</dbReference>
<dbReference type="InterPro" id="IPR027417">
    <property type="entry name" value="P-loop_NTPase"/>
</dbReference>
<keyword evidence="20" id="KW-0496">Mitochondrion</keyword>
<evidence type="ECO:0000259" key="29">
    <source>
        <dbReference type="PROSITE" id="PS50824"/>
    </source>
</evidence>
<evidence type="ECO:0000256" key="3">
    <source>
        <dbReference type="ARBA" id="ARBA00004240"/>
    </source>
</evidence>
<comment type="subcellular location">
    <subcellularLocation>
        <location evidence="4">Cytoplasm</location>
        <location evidence="4">Cytoskeleton</location>
        <location evidence="4">Microtubule organizing center</location>
    </subcellularLocation>
    <subcellularLocation>
        <location evidence="3">Endoplasmic reticulum</location>
    </subcellularLocation>
    <subcellularLocation>
        <location evidence="5">Golgi apparatus membrane</location>
    </subcellularLocation>
    <subcellularLocation>
        <location evidence="1">Inflammasome</location>
    </subcellularLocation>
    <subcellularLocation>
        <location evidence="2">Mitochondrion</location>
    </subcellularLocation>
    <subcellularLocation>
        <location evidence="6">Secreted</location>
    </subcellularLocation>
</comment>
<dbReference type="Pfam" id="PF17779">
    <property type="entry name" value="WHD_NOD2"/>
    <property type="match status" value="1"/>
</dbReference>
<keyword evidence="17" id="KW-0832">Ubl conjugation</keyword>
<dbReference type="Ensembl" id="ENSACDT00005011105.1">
    <property type="protein sequence ID" value="ENSACDP00005009273.1"/>
    <property type="gene ID" value="ENSACDG00005006748.1"/>
</dbReference>
<dbReference type="Gene3D" id="1.10.533.10">
    <property type="entry name" value="Death Domain, Fas"/>
    <property type="match status" value="1"/>
</dbReference>